<dbReference type="SUPFAM" id="SSF53474">
    <property type="entry name" value="alpha/beta-Hydrolases"/>
    <property type="match status" value="1"/>
</dbReference>
<evidence type="ECO:0000256" key="2">
    <source>
        <dbReference type="SAM" id="SignalP"/>
    </source>
</evidence>
<evidence type="ECO:0000256" key="1">
    <source>
        <dbReference type="ARBA" id="ARBA00009431"/>
    </source>
</evidence>
<reference evidence="3" key="1">
    <citation type="journal article" date="2018" name="DNA Res.">
        <title>Multiple hybrid de novo genome assembly of finger millet, an orphan allotetraploid crop.</title>
        <authorList>
            <person name="Hatakeyama M."/>
            <person name="Aluri S."/>
            <person name="Balachadran M.T."/>
            <person name="Sivarajan S.R."/>
            <person name="Patrignani A."/>
            <person name="Gruter S."/>
            <person name="Poveda L."/>
            <person name="Shimizu-Inatsugi R."/>
            <person name="Baeten J."/>
            <person name="Francoijs K.J."/>
            <person name="Nataraja K.N."/>
            <person name="Reddy Y.A.N."/>
            <person name="Phadnis S."/>
            <person name="Ravikumar R.L."/>
            <person name="Schlapbach R."/>
            <person name="Sreeman S.M."/>
            <person name="Shimizu K.K."/>
        </authorList>
    </citation>
    <scope>NUCLEOTIDE SEQUENCE</scope>
</reference>
<accession>A0AAV5G1V9</accession>
<evidence type="ECO:0000313" key="3">
    <source>
        <dbReference type="EMBL" id="GJN41147.1"/>
    </source>
</evidence>
<dbReference type="InterPro" id="IPR001563">
    <property type="entry name" value="Peptidase_S10"/>
</dbReference>
<dbReference type="AlphaFoldDB" id="A0AAV5G1V9"/>
<dbReference type="EMBL" id="BQKI01000226">
    <property type="protein sequence ID" value="GJN41147.1"/>
    <property type="molecule type" value="Genomic_DNA"/>
</dbReference>
<name>A0AAV5G1V9_ELECO</name>
<feature type="chain" id="PRO_5043596212" description="Serine carboxypeptidase-like 19" evidence="2">
    <location>
        <begin position="29"/>
        <end position="305"/>
    </location>
</feature>
<dbReference type="Pfam" id="PF00450">
    <property type="entry name" value="Peptidase_S10"/>
    <property type="match status" value="3"/>
</dbReference>
<dbReference type="PANTHER" id="PTHR11802">
    <property type="entry name" value="SERINE PROTEASE FAMILY S10 SERINE CARBOXYPEPTIDASE"/>
    <property type="match status" value="1"/>
</dbReference>
<organism evidence="3 4">
    <name type="scientific">Eleusine coracana subsp. coracana</name>
    <dbReference type="NCBI Taxonomy" id="191504"/>
    <lineage>
        <taxon>Eukaryota</taxon>
        <taxon>Viridiplantae</taxon>
        <taxon>Streptophyta</taxon>
        <taxon>Embryophyta</taxon>
        <taxon>Tracheophyta</taxon>
        <taxon>Spermatophyta</taxon>
        <taxon>Magnoliopsida</taxon>
        <taxon>Liliopsida</taxon>
        <taxon>Poales</taxon>
        <taxon>Poaceae</taxon>
        <taxon>PACMAD clade</taxon>
        <taxon>Chloridoideae</taxon>
        <taxon>Cynodonteae</taxon>
        <taxon>Eleusininae</taxon>
        <taxon>Eleusine</taxon>
    </lineage>
</organism>
<sequence>MMKGARPRSPEGELWQLIILLCCNLLWSFSFRAPLIDGAAERVVTHLPGFEGPLPFSLRTGYVEVDESNGIRLFYYFTPSERSPAGDPLLLWLSGGPGCSSFTGLVYQIGAYGPFGFDLNGSMDGHVLPKLMYRQESWTKFDEHPEFLSNPLYIAGDSYAGMIVPTITSELAKGKEVASEGTPNLKATSLAIHSQISTLTNHRKFHLLIGWVSYLMTSTRTYSHVLEPNCAYARPRASLPDLELNSGILEMWQLQDDTAEVVLNTISTTRYTRSYSNNLTFATVKGAGHTATEYMPRQCLAMLSR</sequence>
<dbReference type="Proteomes" id="UP001054889">
    <property type="component" value="Unassembled WGS sequence"/>
</dbReference>
<feature type="signal peptide" evidence="2">
    <location>
        <begin position="1"/>
        <end position="28"/>
    </location>
</feature>
<protein>
    <recommendedName>
        <fullName evidence="5">Serine carboxypeptidase-like 19</fullName>
    </recommendedName>
</protein>
<dbReference type="Gene3D" id="3.40.50.1820">
    <property type="entry name" value="alpha/beta hydrolase"/>
    <property type="match status" value="2"/>
</dbReference>
<evidence type="ECO:0000313" key="4">
    <source>
        <dbReference type="Proteomes" id="UP001054889"/>
    </source>
</evidence>
<dbReference type="Gene3D" id="3.40.50.12670">
    <property type="match status" value="1"/>
</dbReference>
<dbReference type="GO" id="GO:0006508">
    <property type="term" value="P:proteolysis"/>
    <property type="evidence" value="ECO:0007669"/>
    <property type="project" value="InterPro"/>
</dbReference>
<proteinExistence type="inferred from homology"/>
<evidence type="ECO:0008006" key="5">
    <source>
        <dbReference type="Google" id="ProtNLM"/>
    </source>
</evidence>
<keyword evidence="2" id="KW-0732">Signal</keyword>
<dbReference type="GO" id="GO:0016747">
    <property type="term" value="F:acyltransferase activity, transferring groups other than amino-acyl groups"/>
    <property type="evidence" value="ECO:0007669"/>
    <property type="project" value="TreeGrafter"/>
</dbReference>
<dbReference type="InterPro" id="IPR029058">
    <property type="entry name" value="AB_hydrolase_fold"/>
</dbReference>
<dbReference type="GO" id="GO:0004185">
    <property type="term" value="F:serine-type carboxypeptidase activity"/>
    <property type="evidence" value="ECO:0007669"/>
    <property type="project" value="InterPro"/>
</dbReference>
<comment type="similarity">
    <text evidence="1">Belongs to the peptidase S10 family.</text>
</comment>
<gene>
    <name evidence="3" type="primary">gn00483</name>
    <name evidence="3" type="ORF">PR202_gn00483</name>
</gene>
<dbReference type="GO" id="GO:0019748">
    <property type="term" value="P:secondary metabolic process"/>
    <property type="evidence" value="ECO:0007669"/>
    <property type="project" value="TreeGrafter"/>
</dbReference>
<comment type="caution">
    <text evidence="3">The sequence shown here is derived from an EMBL/GenBank/DDBJ whole genome shotgun (WGS) entry which is preliminary data.</text>
</comment>
<reference evidence="3" key="2">
    <citation type="submission" date="2021-12" db="EMBL/GenBank/DDBJ databases">
        <title>Resequencing data analysis of finger millet.</title>
        <authorList>
            <person name="Hatakeyama M."/>
            <person name="Aluri S."/>
            <person name="Balachadran M.T."/>
            <person name="Sivarajan S.R."/>
            <person name="Poveda L."/>
            <person name="Shimizu-Inatsugi R."/>
            <person name="Schlapbach R."/>
            <person name="Sreeman S.M."/>
            <person name="Shimizu K.K."/>
        </authorList>
    </citation>
    <scope>NUCLEOTIDE SEQUENCE</scope>
</reference>
<keyword evidence="4" id="KW-1185">Reference proteome</keyword>
<dbReference type="PANTHER" id="PTHR11802:SF303">
    <property type="entry name" value="SERINE CARBOXYPEPTIDASE 1"/>
    <property type="match status" value="1"/>
</dbReference>